<sequence length="185" mass="21524">MRNYIGDVFYTEDEFEDIQANFNGKAEYDNGAIYLSSNTSQKHNIILNNINAYLTLYFREKNCRAYTEQIEVIFKSENDIKKYKPDIFVMCGNAEKKGESFLTSPKIIFEILSKSTSKLDKGAKYYTYEKYGVLEYNLVDQNGFIIQHTLIDGLYEITNTFKKGDKYISSIFTDLIIDIDLIFSE</sequence>
<feature type="domain" description="Putative restriction endonuclease" evidence="1">
    <location>
        <begin position="13"/>
        <end position="175"/>
    </location>
</feature>
<evidence type="ECO:0000313" key="3">
    <source>
        <dbReference type="Proteomes" id="UP000184604"/>
    </source>
</evidence>
<dbReference type="PANTHER" id="PTHR36558:SF1">
    <property type="entry name" value="RESTRICTION ENDONUCLEASE DOMAIN-CONTAINING PROTEIN-RELATED"/>
    <property type="match status" value="1"/>
</dbReference>
<dbReference type="EMBL" id="CP018335">
    <property type="protein sequence ID" value="APM38519.1"/>
    <property type="molecule type" value="Genomic_DNA"/>
</dbReference>
<dbReference type="RefSeq" id="WP_073538188.1">
    <property type="nucleotide sequence ID" value="NZ_CP018335.1"/>
</dbReference>
<accession>A0A1L5F684</accession>
<dbReference type="InterPro" id="IPR012296">
    <property type="entry name" value="Nuclease_put_TT1808"/>
</dbReference>
<dbReference type="InterPro" id="IPR011335">
    <property type="entry name" value="Restrct_endonuc-II-like"/>
</dbReference>
<evidence type="ECO:0000259" key="1">
    <source>
        <dbReference type="Pfam" id="PF05685"/>
    </source>
</evidence>
<dbReference type="OrthoDB" id="9808428at2"/>
<evidence type="ECO:0000313" key="2">
    <source>
        <dbReference type="EMBL" id="APM38519.1"/>
    </source>
</evidence>
<dbReference type="SUPFAM" id="SSF52980">
    <property type="entry name" value="Restriction endonuclease-like"/>
    <property type="match status" value="1"/>
</dbReference>
<dbReference type="Pfam" id="PF05685">
    <property type="entry name" value="Uma2"/>
    <property type="match status" value="1"/>
</dbReference>
<reference evidence="2 3" key="1">
    <citation type="submission" date="2016-12" db="EMBL/GenBank/DDBJ databases">
        <title>Complete genome sequence of Clostridium kluyveri JZZ isolated from the pit mud of a Chinese flavor liquor-making factory.</title>
        <authorList>
            <person name="Wang Y."/>
        </authorList>
    </citation>
    <scope>NUCLEOTIDE SEQUENCE [LARGE SCALE GENOMIC DNA]</scope>
    <source>
        <strain evidence="2 3">JZZ</strain>
    </source>
</reference>
<name>A0A1L5F684_CLOKL</name>
<organism evidence="2 3">
    <name type="scientific">Clostridium kluyveri</name>
    <dbReference type="NCBI Taxonomy" id="1534"/>
    <lineage>
        <taxon>Bacteria</taxon>
        <taxon>Bacillati</taxon>
        <taxon>Bacillota</taxon>
        <taxon>Clostridia</taxon>
        <taxon>Eubacteriales</taxon>
        <taxon>Clostridiaceae</taxon>
        <taxon>Clostridium</taxon>
    </lineage>
</organism>
<dbReference type="Proteomes" id="UP000184604">
    <property type="component" value="Chromosome"/>
</dbReference>
<gene>
    <name evidence="2" type="ORF">BS101_07085</name>
</gene>
<dbReference type="Gene3D" id="3.90.1570.10">
    <property type="entry name" value="tt1808, chain A"/>
    <property type="match status" value="1"/>
</dbReference>
<dbReference type="CDD" id="cd06260">
    <property type="entry name" value="DUF820-like"/>
    <property type="match status" value="1"/>
</dbReference>
<proteinExistence type="predicted"/>
<dbReference type="PANTHER" id="PTHR36558">
    <property type="entry name" value="GLR1098 PROTEIN"/>
    <property type="match status" value="1"/>
</dbReference>
<protein>
    <recommendedName>
        <fullName evidence="1">Putative restriction endonuclease domain-containing protein</fullName>
    </recommendedName>
</protein>
<dbReference type="InterPro" id="IPR008538">
    <property type="entry name" value="Uma2"/>
</dbReference>
<dbReference type="AlphaFoldDB" id="A0A1L5F684"/>